<dbReference type="AlphaFoldDB" id="A0A1H9VG83"/>
<dbReference type="PANTHER" id="PTHR22916:SF3">
    <property type="entry name" value="UDP-GLCNAC:BETAGAL BETA-1,3-N-ACETYLGLUCOSAMINYLTRANSFERASE-LIKE PROTEIN 1"/>
    <property type="match status" value="1"/>
</dbReference>
<dbReference type="EMBL" id="FOGT01000010">
    <property type="protein sequence ID" value="SES20247.1"/>
    <property type="molecule type" value="Genomic_DNA"/>
</dbReference>
<dbReference type="SUPFAM" id="SSF53448">
    <property type="entry name" value="Nucleotide-diphospho-sugar transferases"/>
    <property type="match status" value="1"/>
</dbReference>
<dbReference type="GO" id="GO:0016758">
    <property type="term" value="F:hexosyltransferase activity"/>
    <property type="evidence" value="ECO:0007669"/>
    <property type="project" value="UniProtKB-ARBA"/>
</dbReference>
<dbReference type="InterPro" id="IPR029044">
    <property type="entry name" value="Nucleotide-diphossugar_trans"/>
</dbReference>
<evidence type="ECO:0000259" key="2">
    <source>
        <dbReference type="Pfam" id="PF00535"/>
    </source>
</evidence>
<dbReference type="Pfam" id="PF00535">
    <property type="entry name" value="Glycos_transf_2"/>
    <property type="match status" value="1"/>
</dbReference>
<gene>
    <name evidence="3" type="ORF">SAMN05518684_110152</name>
</gene>
<name>A0A1H9VG83_9BACI</name>
<dbReference type="Proteomes" id="UP000198571">
    <property type="component" value="Unassembled WGS sequence"/>
</dbReference>
<dbReference type="InterPro" id="IPR001173">
    <property type="entry name" value="Glyco_trans_2-like"/>
</dbReference>
<protein>
    <submittedName>
        <fullName evidence="3">Teichuronic acid biosynthesis glycosyltransferase TuaG</fullName>
    </submittedName>
</protein>
<dbReference type="OrthoDB" id="9785185at2"/>
<evidence type="ECO:0000256" key="1">
    <source>
        <dbReference type="ARBA" id="ARBA00006739"/>
    </source>
</evidence>
<dbReference type="STRING" id="1601833.SAMN05518684_110152"/>
<dbReference type="PANTHER" id="PTHR22916">
    <property type="entry name" value="GLYCOSYLTRANSFERASE"/>
    <property type="match status" value="1"/>
</dbReference>
<evidence type="ECO:0000313" key="4">
    <source>
        <dbReference type="Proteomes" id="UP000198571"/>
    </source>
</evidence>
<sequence length="257" mass="29923">MDTQLNKPLISVITPAYNSEAHISQTIESVRAQTLQDWEMIITDDCSSDRTIDIIRSFQEKEDRIKLIQLEKNQGAAVARNTSIAEAKGRFLAFLDSDDQWLPEKLEKQLQFMQANDVAFSFTQYYPVNEAGEKAGAVEDEIPDKIEYNQLIKSNVIGCLTVMLDLEKTGPVKMVNIRTRQDYVLWLELCKRGFPAYNLKEPLALYRIKGESISSNKFKMAKQNWKVYREIEKLSLLKSIWYFLHYIYLKTKKYLKK</sequence>
<dbReference type="Gene3D" id="3.90.550.10">
    <property type="entry name" value="Spore Coat Polysaccharide Biosynthesis Protein SpsA, Chain A"/>
    <property type="match status" value="1"/>
</dbReference>
<evidence type="ECO:0000313" key="3">
    <source>
        <dbReference type="EMBL" id="SES20247.1"/>
    </source>
</evidence>
<dbReference type="CDD" id="cd00761">
    <property type="entry name" value="Glyco_tranf_GTA_type"/>
    <property type="match status" value="1"/>
</dbReference>
<organism evidence="3 4">
    <name type="scientific">Salipaludibacillus aurantiacus</name>
    <dbReference type="NCBI Taxonomy" id="1601833"/>
    <lineage>
        <taxon>Bacteria</taxon>
        <taxon>Bacillati</taxon>
        <taxon>Bacillota</taxon>
        <taxon>Bacilli</taxon>
        <taxon>Bacillales</taxon>
        <taxon>Bacillaceae</taxon>
    </lineage>
</organism>
<dbReference type="RefSeq" id="WP_093053203.1">
    <property type="nucleotide sequence ID" value="NZ_FOGT01000010.1"/>
</dbReference>
<accession>A0A1H9VG83</accession>
<keyword evidence="3" id="KW-0808">Transferase</keyword>
<dbReference type="FunFam" id="3.90.550.10:FF:000130">
    <property type="entry name" value="Family 2 glycosyl transferase"/>
    <property type="match status" value="1"/>
</dbReference>
<proteinExistence type="inferred from homology"/>
<feature type="domain" description="Glycosyltransferase 2-like" evidence="2">
    <location>
        <begin position="11"/>
        <end position="139"/>
    </location>
</feature>
<keyword evidence="4" id="KW-1185">Reference proteome</keyword>
<reference evidence="4" key="1">
    <citation type="submission" date="2016-10" db="EMBL/GenBank/DDBJ databases">
        <authorList>
            <person name="Varghese N."/>
            <person name="Submissions S."/>
        </authorList>
    </citation>
    <scope>NUCLEOTIDE SEQUENCE [LARGE SCALE GENOMIC DNA]</scope>
    <source>
        <strain evidence="4">S9</strain>
    </source>
</reference>
<comment type="similarity">
    <text evidence="1">Belongs to the glycosyltransferase 2 family.</text>
</comment>